<evidence type="ECO:0000313" key="1">
    <source>
        <dbReference type="EMBL" id="KAI4870397.1"/>
    </source>
</evidence>
<evidence type="ECO:0000313" key="2">
    <source>
        <dbReference type="Proteomes" id="UP001497700"/>
    </source>
</evidence>
<organism evidence="1 2">
    <name type="scientific">Hypoxylon rubiginosum</name>
    <dbReference type="NCBI Taxonomy" id="110542"/>
    <lineage>
        <taxon>Eukaryota</taxon>
        <taxon>Fungi</taxon>
        <taxon>Dikarya</taxon>
        <taxon>Ascomycota</taxon>
        <taxon>Pezizomycotina</taxon>
        <taxon>Sordariomycetes</taxon>
        <taxon>Xylariomycetidae</taxon>
        <taxon>Xylariales</taxon>
        <taxon>Hypoxylaceae</taxon>
        <taxon>Hypoxylon</taxon>
    </lineage>
</organism>
<comment type="caution">
    <text evidence="1">The sequence shown here is derived from an EMBL/GenBank/DDBJ whole genome shotgun (WGS) entry which is preliminary data.</text>
</comment>
<reference evidence="1 2" key="1">
    <citation type="journal article" date="2022" name="New Phytol.">
        <title>Ecological generalism drives hyperdiversity of secondary metabolite gene clusters in xylarialean endophytes.</title>
        <authorList>
            <person name="Franco M.E.E."/>
            <person name="Wisecaver J.H."/>
            <person name="Arnold A.E."/>
            <person name="Ju Y.M."/>
            <person name="Slot J.C."/>
            <person name="Ahrendt S."/>
            <person name="Moore L.P."/>
            <person name="Eastman K.E."/>
            <person name="Scott K."/>
            <person name="Konkel Z."/>
            <person name="Mondo S.J."/>
            <person name="Kuo A."/>
            <person name="Hayes R.D."/>
            <person name="Haridas S."/>
            <person name="Andreopoulos B."/>
            <person name="Riley R."/>
            <person name="LaButti K."/>
            <person name="Pangilinan J."/>
            <person name="Lipzen A."/>
            <person name="Amirebrahimi M."/>
            <person name="Yan J."/>
            <person name="Adam C."/>
            <person name="Keymanesh K."/>
            <person name="Ng V."/>
            <person name="Louie K."/>
            <person name="Northen T."/>
            <person name="Drula E."/>
            <person name="Henrissat B."/>
            <person name="Hsieh H.M."/>
            <person name="Youens-Clark K."/>
            <person name="Lutzoni F."/>
            <person name="Miadlikowska J."/>
            <person name="Eastwood D.C."/>
            <person name="Hamelin R.C."/>
            <person name="Grigoriev I.V."/>
            <person name="U'Ren J.M."/>
        </authorList>
    </citation>
    <scope>NUCLEOTIDE SEQUENCE [LARGE SCALE GENOMIC DNA]</scope>
    <source>
        <strain evidence="1 2">CBS 119005</strain>
    </source>
</reference>
<protein>
    <submittedName>
        <fullName evidence="1">Uncharacterized protein</fullName>
    </submittedName>
</protein>
<proteinExistence type="predicted"/>
<accession>A0ACB9ZF82</accession>
<gene>
    <name evidence="1" type="ORF">F4820DRAFT_254688</name>
</gene>
<sequence length="154" mass="17036">MAAGSKHVASRTALLLFLCLWGAAGVAATNPKANEYKSEDCSGDKNFSHAANGLTWVTMDDSSHCVYLANQDWDTRTWQAYSEKTADDGLCWGDVLGNLGGEEHNLDRTYGKRIKCLLNCATNDGATRFDKCRVVGDFIKKDKANDRGSPWFRY</sequence>
<dbReference type="Proteomes" id="UP001497700">
    <property type="component" value="Unassembled WGS sequence"/>
</dbReference>
<name>A0ACB9ZF82_9PEZI</name>
<keyword evidence="2" id="KW-1185">Reference proteome</keyword>
<dbReference type="EMBL" id="MU393424">
    <property type="protein sequence ID" value="KAI4870397.1"/>
    <property type="molecule type" value="Genomic_DNA"/>
</dbReference>